<dbReference type="InterPro" id="IPR015807">
    <property type="entry name" value="His-tRNA-ligase"/>
</dbReference>
<dbReference type="GO" id="GO:0004821">
    <property type="term" value="F:histidine-tRNA ligase activity"/>
    <property type="evidence" value="ECO:0007669"/>
    <property type="project" value="UniProtKB-UniRule"/>
</dbReference>
<evidence type="ECO:0000256" key="9">
    <source>
        <dbReference type="ARBA" id="ARBA00023146"/>
    </source>
</evidence>
<dbReference type="EMBL" id="CP021383">
    <property type="protein sequence ID" value="ARU53057.1"/>
    <property type="molecule type" value="Genomic_DNA"/>
</dbReference>
<dbReference type="CDD" id="cd00773">
    <property type="entry name" value="HisRS-like_core"/>
    <property type="match status" value="1"/>
</dbReference>
<dbReference type="SUPFAM" id="SSF52954">
    <property type="entry name" value="Class II aaRS ABD-related"/>
    <property type="match status" value="1"/>
</dbReference>
<dbReference type="AlphaFoldDB" id="A0A1Y0HXY8"/>
<evidence type="ECO:0000256" key="1">
    <source>
        <dbReference type="ARBA" id="ARBA00008226"/>
    </source>
</evidence>
<dbReference type="PANTHER" id="PTHR11476">
    <property type="entry name" value="HISTIDYL-TRNA SYNTHETASE"/>
    <property type="match status" value="1"/>
</dbReference>
<dbReference type="InterPro" id="IPR006195">
    <property type="entry name" value="aa-tRNA-synth_II"/>
</dbReference>
<sequence length="464" mass="49993">MARPTPLSGFPEWLPDGRIVEQHVLDTLRRVFELHGFGGIETRAVEPLDQLLRKGETSKEVYVLRRLQEETGDADDARRDKGDKQLGLHFDLTVPFARYVLENAGHLAFPFKRYQIQKVWRGERPQDGRFREFTQADIDVVGAGELPYHYEVELPLVMAEALGALRDIGVPEVRVLVNNRRVAEGFYRGLGIDAVDEVLRQIDKLDKIGPEKVAALLVSEAGVTPEQAGACLALAAISGSDTGVVDRVRALAAEHGVVSDLLETGLGELGALVEAASVRAPGVVVADLKIARGLDYYTGSVYETVLVGHEQLGSICSGGRYDTLASDGANTYPGVGLSIGVSRLVSRLLSAGLVRATRSVPSAVVVAVTSEETRGASDAVATALRSRGVPVEVAPAAAKFGKQIRYADRRGIPFVWFPGRVEEDGTRSPDQVKDIRSGEQVDADAATWAPPAEDLHPRVVPAGD</sequence>
<dbReference type="PROSITE" id="PS50862">
    <property type="entry name" value="AA_TRNA_LIGASE_II"/>
    <property type="match status" value="1"/>
</dbReference>
<evidence type="ECO:0000256" key="11">
    <source>
        <dbReference type="NCBIfam" id="TIGR00442"/>
    </source>
</evidence>
<dbReference type="InterPro" id="IPR004516">
    <property type="entry name" value="HisRS/HisZ"/>
</dbReference>
<evidence type="ECO:0000256" key="13">
    <source>
        <dbReference type="SAM" id="MobiDB-lite"/>
    </source>
</evidence>
<feature type="binding site" evidence="12">
    <location>
        <position position="135"/>
    </location>
    <ligand>
        <name>L-histidine</name>
        <dbReference type="ChEBI" id="CHEBI:57595"/>
    </ligand>
</feature>
<accession>A0A1Y0HXY8</accession>
<evidence type="ECO:0000313" key="15">
    <source>
        <dbReference type="EMBL" id="ARU53057.1"/>
    </source>
</evidence>
<evidence type="ECO:0000256" key="5">
    <source>
        <dbReference type="ARBA" id="ARBA00022490"/>
    </source>
</evidence>
<feature type="region of interest" description="Disordered" evidence="13">
    <location>
        <begin position="423"/>
        <end position="464"/>
    </location>
</feature>
<dbReference type="NCBIfam" id="TIGR00442">
    <property type="entry name" value="hisS"/>
    <property type="match status" value="1"/>
</dbReference>
<proteinExistence type="inferred from homology"/>
<evidence type="ECO:0000313" key="16">
    <source>
        <dbReference type="Proteomes" id="UP000196228"/>
    </source>
</evidence>
<dbReference type="GO" id="GO:0006427">
    <property type="term" value="P:histidyl-tRNA aminoacylation"/>
    <property type="evidence" value="ECO:0007669"/>
    <property type="project" value="UniProtKB-UniRule"/>
</dbReference>
<dbReference type="SUPFAM" id="SSF55681">
    <property type="entry name" value="Class II aaRS and biotin synthetases"/>
    <property type="match status" value="1"/>
</dbReference>
<keyword evidence="6" id="KW-0547">Nucleotide-binding</keyword>
<dbReference type="Pfam" id="PF13393">
    <property type="entry name" value="tRNA-synt_His"/>
    <property type="match status" value="1"/>
</dbReference>
<evidence type="ECO:0000259" key="14">
    <source>
        <dbReference type="PROSITE" id="PS50862"/>
    </source>
</evidence>
<name>A0A1Y0HXY8_CELCE</name>
<feature type="binding site" evidence="12">
    <location>
        <position position="292"/>
    </location>
    <ligand>
        <name>L-histidine</name>
        <dbReference type="ChEBI" id="CHEBI:57595"/>
    </ligand>
</feature>
<keyword evidence="15" id="KW-0436">Ligase</keyword>
<feature type="compositionally biased region" description="Basic and acidic residues" evidence="13">
    <location>
        <begin position="423"/>
        <end position="439"/>
    </location>
</feature>
<evidence type="ECO:0000256" key="4">
    <source>
        <dbReference type="ARBA" id="ARBA00017399"/>
    </source>
</evidence>
<dbReference type="PANTHER" id="PTHR11476:SF7">
    <property type="entry name" value="HISTIDINE--TRNA LIGASE"/>
    <property type="match status" value="1"/>
</dbReference>
<comment type="subunit">
    <text evidence="2">Homodimer.</text>
</comment>
<keyword evidence="5" id="KW-0963">Cytoplasm</keyword>
<dbReference type="GO" id="GO:0005737">
    <property type="term" value="C:cytoplasm"/>
    <property type="evidence" value="ECO:0007669"/>
    <property type="project" value="UniProtKB-UniRule"/>
</dbReference>
<organism evidence="15 16">
    <name type="scientific">Cellulosimicrobium cellulans</name>
    <name type="common">Arthrobacter luteus</name>
    <dbReference type="NCBI Taxonomy" id="1710"/>
    <lineage>
        <taxon>Bacteria</taxon>
        <taxon>Bacillati</taxon>
        <taxon>Actinomycetota</taxon>
        <taxon>Actinomycetes</taxon>
        <taxon>Micrococcales</taxon>
        <taxon>Promicromonosporaceae</taxon>
        <taxon>Cellulosimicrobium</taxon>
    </lineage>
</organism>
<reference evidence="15 16" key="1">
    <citation type="submission" date="2017-05" db="EMBL/GenBank/DDBJ databases">
        <authorList>
            <person name="Song R."/>
            <person name="Chenine A.L."/>
            <person name="Ruprecht R.M."/>
        </authorList>
    </citation>
    <scope>NUCLEOTIDE SEQUENCE [LARGE SCALE GENOMIC DNA]</scope>
    <source>
        <strain evidence="15 16">PSBB019</strain>
    </source>
</reference>
<evidence type="ECO:0000256" key="8">
    <source>
        <dbReference type="ARBA" id="ARBA00022917"/>
    </source>
</evidence>
<evidence type="ECO:0000256" key="7">
    <source>
        <dbReference type="ARBA" id="ARBA00022840"/>
    </source>
</evidence>
<comment type="catalytic activity">
    <reaction evidence="10">
        <text>tRNA(His) + L-histidine + ATP = L-histidyl-tRNA(His) + AMP + diphosphate + H(+)</text>
        <dbReference type="Rhea" id="RHEA:17313"/>
        <dbReference type="Rhea" id="RHEA-COMP:9665"/>
        <dbReference type="Rhea" id="RHEA-COMP:9689"/>
        <dbReference type="ChEBI" id="CHEBI:15378"/>
        <dbReference type="ChEBI" id="CHEBI:30616"/>
        <dbReference type="ChEBI" id="CHEBI:33019"/>
        <dbReference type="ChEBI" id="CHEBI:57595"/>
        <dbReference type="ChEBI" id="CHEBI:78442"/>
        <dbReference type="ChEBI" id="CHEBI:78527"/>
        <dbReference type="ChEBI" id="CHEBI:456215"/>
        <dbReference type="EC" id="6.1.1.21"/>
    </reaction>
</comment>
<dbReference type="OrthoDB" id="9800814at2"/>
<feature type="binding site" evidence="12">
    <location>
        <begin position="296"/>
        <end position="297"/>
    </location>
    <ligand>
        <name>L-histidine</name>
        <dbReference type="ChEBI" id="CHEBI:57595"/>
    </ligand>
</feature>
<dbReference type="KEGG" id="cceu:CBR64_18065"/>
<feature type="domain" description="Aminoacyl-transfer RNA synthetases class-II family profile" evidence="14">
    <location>
        <begin position="15"/>
        <end position="361"/>
    </location>
</feature>
<comment type="similarity">
    <text evidence="1">Belongs to the class-II aminoacyl-tRNA synthetase family.</text>
</comment>
<feature type="binding site" evidence="12">
    <location>
        <begin position="91"/>
        <end position="93"/>
    </location>
    <ligand>
        <name>L-histidine</name>
        <dbReference type="ChEBI" id="CHEBI:57595"/>
    </ligand>
</feature>
<dbReference type="InterPro" id="IPR004154">
    <property type="entry name" value="Anticodon-bd"/>
</dbReference>
<dbReference type="RefSeq" id="WP_087471991.1">
    <property type="nucleotide sequence ID" value="NZ_CP021383.1"/>
</dbReference>
<dbReference type="Proteomes" id="UP000196228">
    <property type="component" value="Chromosome"/>
</dbReference>
<dbReference type="Gene3D" id="3.40.50.800">
    <property type="entry name" value="Anticodon-binding domain"/>
    <property type="match status" value="1"/>
</dbReference>
<evidence type="ECO:0000256" key="12">
    <source>
        <dbReference type="PIRSR" id="PIRSR001549-1"/>
    </source>
</evidence>
<keyword evidence="8" id="KW-0648">Protein biosynthesis</keyword>
<evidence type="ECO:0000256" key="10">
    <source>
        <dbReference type="ARBA" id="ARBA00047639"/>
    </source>
</evidence>
<evidence type="ECO:0000256" key="3">
    <source>
        <dbReference type="ARBA" id="ARBA00012815"/>
    </source>
</evidence>
<dbReference type="Gene3D" id="3.30.930.10">
    <property type="entry name" value="Bira Bifunctional Protein, Domain 2"/>
    <property type="match status" value="1"/>
</dbReference>
<evidence type="ECO:0000256" key="2">
    <source>
        <dbReference type="ARBA" id="ARBA00011738"/>
    </source>
</evidence>
<dbReference type="Pfam" id="PF03129">
    <property type="entry name" value="HGTP_anticodon"/>
    <property type="match status" value="1"/>
</dbReference>
<dbReference type="PIRSF" id="PIRSF001549">
    <property type="entry name" value="His-tRNA_synth"/>
    <property type="match status" value="1"/>
</dbReference>
<feature type="binding site" evidence="12">
    <location>
        <position position="121"/>
    </location>
    <ligand>
        <name>L-histidine</name>
        <dbReference type="ChEBI" id="CHEBI:57595"/>
    </ligand>
</feature>
<dbReference type="EC" id="6.1.1.21" evidence="3 11"/>
<dbReference type="InterPro" id="IPR036621">
    <property type="entry name" value="Anticodon-bd_dom_sf"/>
</dbReference>
<dbReference type="GO" id="GO:0005524">
    <property type="term" value="F:ATP binding"/>
    <property type="evidence" value="ECO:0007669"/>
    <property type="project" value="UniProtKB-KW"/>
</dbReference>
<feature type="binding site" evidence="12">
    <location>
        <position position="139"/>
    </location>
    <ligand>
        <name>L-histidine</name>
        <dbReference type="ChEBI" id="CHEBI:57595"/>
    </ligand>
</feature>
<dbReference type="InterPro" id="IPR045864">
    <property type="entry name" value="aa-tRNA-synth_II/BPL/LPL"/>
</dbReference>
<gene>
    <name evidence="15" type="ORF">CBR64_18065</name>
</gene>
<keyword evidence="7" id="KW-0067">ATP-binding</keyword>
<keyword evidence="9" id="KW-0030">Aminoacyl-tRNA synthetase</keyword>
<evidence type="ECO:0000256" key="6">
    <source>
        <dbReference type="ARBA" id="ARBA00022741"/>
    </source>
</evidence>
<dbReference type="InterPro" id="IPR041715">
    <property type="entry name" value="HisRS-like_core"/>
</dbReference>
<protein>
    <recommendedName>
        <fullName evidence="4 11">Histidine--tRNA ligase</fullName>
        <ecNumber evidence="3 11">6.1.1.21</ecNumber>
    </recommendedName>
</protein>